<dbReference type="Proteomes" id="UP001145114">
    <property type="component" value="Unassembled WGS sequence"/>
</dbReference>
<reference evidence="1" key="1">
    <citation type="submission" date="2022-06" db="EMBL/GenBank/DDBJ databases">
        <title>Phylogenomic reconstructions and comparative analyses of Kickxellomycotina fungi.</title>
        <authorList>
            <person name="Reynolds N.K."/>
            <person name="Stajich J.E."/>
            <person name="Barry K."/>
            <person name="Grigoriev I.V."/>
            <person name="Crous P."/>
            <person name="Smith M.E."/>
        </authorList>
    </citation>
    <scope>NUCLEOTIDE SEQUENCE</scope>
    <source>
        <strain evidence="1">RSA 2271</strain>
    </source>
</reference>
<comment type="caution">
    <text evidence="1">The sequence shown here is derived from an EMBL/GenBank/DDBJ whole genome shotgun (WGS) entry which is preliminary data.</text>
</comment>
<gene>
    <name evidence="1" type="ORF">EV182_005837</name>
</gene>
<evidence type="ECO:0000313" key="1">
    <source>
        <dbReference type="EMBL" id="KAJ1677600.1"/>
    </source>
</evidence>
<accession>A0ACC1HLZ6</accession>
<feature type="non-terminal residue" evidence="1">
    <location>
        <position position="1"/>
    </location>
</feature>
<organism evidence="1 2">
    <name type="scientific">Spiromyces aspiralis</name>
    <dbReference type="NCBI Taxonomy" id="68401"/>
    <lineage>
        <taxon>Eukaryota</taxon>
        <taxon>Fungi</taxon>
        <taxon>Fungi incertae sedis</taxon>
        <taxon>Zoopagomycota</taxon>
        <taxon>Kickxellomycotina</taxon>
        <taxon>Kickxellomycetes</taxon>
        <taxon>Kickxellales</taxon>
        <taxon>Kickxellaceae</taxon>
        <taxon>Spiromyces</taxon>
    </lineage>
</organism>
<dbReference type="EMBL" id="JAMZIH010002207">
    <property type="protein sequence ID" value="KAJ1677600.1"/>
    <property type="molecule type" value="Genomic_DNA"/>
</dbReference>
<sequence length="53" mass="6015">ENASEASKDDIDEQRKELESVIKPIIEKMYESAGGAANEDEEDEDDDFDHDEL</sequence>
<evidence type="ECO:0000313" key="2">
    <source>
        <dbReference type="Proteomes" id="UP001145114"/>
    </source>
</evidence>
<keyword evidence="2" id="KW-1185">Reference proteome</keyword>
<name>A0ACC1HLZ6_9FUNG</name>
<proteinExistence type="predicted"/>
<protein>
    <submittedName>
        <fullName evidence="1">Uncharacterized protein</fullName>
    </submittedName>
</protein>